<dbReference type="GO" id="GO:0030288">
    <property type="term" value="C:outer membrane-bounded periplasmic space"/>
    <property type="evidence" value="ECO:0007669"/>
    <property type="project" value="TreeGrafter"/>
</dbReference>
<proteinExistence type="inferred from homology"/>
<dbReference type="EMBL" id="CAEZUP010000023">
    <property type="protein sequence ID" value="CAB4605490.1"/>
    <property type="molecule type" value="Genomic_DNA"/>
</dbReference>
<dbReference type="CDD" id="cd13543">
    <property type="entry name" value="PBP2_Fbp"/>
    <property type="match status" value="1"/>
</dbReference>
<accession>A0A6J6GYN3</accession>
<evidence type="ECO:0000256" key="3">
    <source>
        <dbReference type="SAM" id="MobiDB-lite"/>
    </source>
</evidence>
<dbReference type="Pfam" id="PF13343">
    <property type="entry name" value="SBP_bac_6"/>
    <property type="match status" value="1"/>
</dbReference>
<keyword evidence="4" id="KW-0812">Transmembrane</keyword>
<feature type="region of interest" description="Disordered" evidence="3">
    <location>
        <begin position="1"/>
        <end position="23"/>
    </location>
</feature>
<dbReference type="InterPro" id="IPR026045">
    <property type="entry name" value="Ferric-bd"/>
</dbReference>
<comment type="similarity">
    <text evidence="1">Belongs to the bacterial solute-binding protein 1 family.</text>
</comment>
<keyword evidence="4" id="KW-0472">Membrane</keyword>
<dbReference type="AlphaFoldDB" id="A0A6J6GYN3"/>
<evidence type="ECO:0000313" key="5">
    <source>
        <dbReference type="EMBL" id="CAB4605490.1"/>
    </source>
</evidence>
<organism evidence="5">
    <name type="scientific">freshwater metagenome</name>
    <dbReference type="NCBI Taxonomy" id="449393"/>
    <lineage>
        <taxon>unclassified sequences</taxon>
        <taxon>metagenomes</taxon>
        <taxon>ecological metagenomes</taxon>
    </lineage>
</organism>
<dbReference type="Gene3D" id="3.40.190.10">
    <property type="entry name" value="Periplasmic binding protein-like II"/>
    <property type="match status" value="2"/>
</dbReference>
<feature type="transmembrane region" description="Helical" evidence="4">
    <location>
        <begin position="31"/>
        <end position="52"/>
    </location>
</feature>
<dbReference type="SUPFAM" id="SSF53850">
    <property type="entry name" value="Periplasmic binding protein-like II"/>
    <property type="match status" value="1"/>
</dbReference>
<feature type="compositionally biased region" description="Polar residues" evidence="3">
    <location>
        <begin position="1"/>
        <end position="13"/>
    </location>
</feature>
<keyword evidence="4" id="KW-1133">Transmembrane helix</keyword>
<dbReference type="PIRSF" id="PIRSF002825">
    <property type="entry name" value="CfbpA"/>
    <property type="match status" value="1"/>
</dbReference>
<reference evidence="5" key="1">
    <citation type="submission" date="2020-05" db="EMBL/GenBank/DDBJ databases">
        <authorList>
            <person name="Chiriac C."/>
            <person name="Salcher M."/>
            <person name="Ghai R."/>
            <person name="Kavagutti S V."/>
        </authorList>
    </citation>
    <scope>NUCLEOTIDE SEQUENCE</scope>
</reference>
<name>A0A6J6GYN3_9ZZZZ</name>
<sequence>MTNKSTTNASSPDASGLNEGRRGHRKGIRGGALVVCLGLLVALLASACGSGGSTDSAGPITVYSGRSEALVAPLFEMFTAETGVQVEARFGDSGELGAQIITEGGASPADVFFSQDAGALGAVSATGEFLKLPTSVLDLVPAALQADDGTWVGVSGRVRVIAYDNVTVTDPPTTIDGLLDPRWKGEIGFAPTNASWQSFVTGLRILRGEDGAEAWLRAFAANDPKAYEKNGAVLDGIAKGEVQLGLVNHYYLQERIKAKGADSVKISNQYLTGGDPGGLVNVAGVGILKSTKHRTSAEKFVEFLLSPTAQQYFADRTFEFALVGDITSADASLPSLSSLDAPEIDLSDLASLEATQELLQKVGLLTK</sequence>
<evidence type="ECO:0000256" key="2">
    <source>
        <dbReference type="ARBA" id="ARBA00022729"/>
    </source>
</evidence>
<evidence type="ECO:0000256" key="4">
    <source>
        <dbReference type="SAM" id="Phobius"/>
    </source>
</evidence>
<dbReference type="PANTHER" id="PTHR30006:SF15">
    <property type="entry name" value="IRON-UTILIZATION PERIPLASMIC PROTEIN"/>
    <property type="match status" value="1"/>
</dbReference>
<protein>
    <submittedName>
        <fullName evidence="5">Unannotated protein</fullName>
    </submittedName>
</protein>
<keyword evidence="2" id="KW-0732">Signal</keyword>
<dbReference type="PANTHER" id="PTHR30006">
    <property type="entry name" value="THIAMINE-BINDING PERIPLASMIC PROTEIN-RELATED"/>
    <property type="match status" value="1"/>
</dbReference>
<evidence type="ECO:0000256" key="1">
    <source>
        <dbReference type="ARBA" id="ARBA00008520"/>
    </source>
</evidence>
<gene>
    <name evidence="5" type="ORF">UFOPK1835_00734</name>
</gene>